<dbReference type="AlphaFoldDB" id="A0A3M7QE28"/>
<feature type="transmembrane region" description="Helical" evidence="1">
    <location>
        <begin position="12"/>
        <end position="32"/>
    </location>
</feature>
<keyword evidence="1" id="KW-1133">Transmembrane helix</keyword>
<reference evidence="2 3" key="1">
    <citation type="journal article" date="2018" name="Sci. Rep.">
        <title>Genomic signatures of local adaptation to the degree of environmental predictability in rotifers.</title>
        <authorList>
            <person name="Franch-Gras L."/>
            <person name="Hahn C."/>
            <person name="Garcia-Roger E.M."/>
            <person name="Carmona M.J."/>
            <person name="Serra M."/>
            <person name="Gomez A."/>
        </authorList>
    </citation>
    <scope>NUCLEOTIDE SEQUENCE [LARGE SCALE GENOMIC DNA]</scope>
    <source>
        <strain evidence="2">HYR1</strain>
    </source>
</reference>
<keyword evidence="3" id="KW-1185">Reference proteome</keyword>
<sequence length="205" mass="24014">MLSSIVLDTLFMVLFDSTPVSPLVIAVFSLYVETQLKNTVDAFISNLPFVWEQIINHGKDFVFYYNMDGITLFKKTWARYRTSRHCTSLSEMTISHRLLSLNPAKLPNVFLFLFLTIVMLRVSFSSVTVEWFLIDLRLLICLTDVRSKERSLWHFSMTFLYTFQYTEKLDYSVLDNLIDDFSITYTIELKDTFPCLNPEISFLSI</sequence>
<accession>A0A3M7QE28</accession>
<organism evidence="2 3">
    <name type="scientific">Brachionus plicatilis</name>
    <name type="common">Marine rotifer</name>
    <name type="synonym">Brachionus muelleri</name>
    <dbReference type="NCBI Taxonomy" id="10195"/>
    <lineage>
        <taxon>Eukaryota</taxon>
        <taxon>Metazoa</taxon>
        <taxon>Spiralia</taxon>
        <taxon>Gnathifera</taxon>
        <taxon>Rotifera</taxon>
        <taxon>Eurotatoria</taxon>
        <taxon>Monogononta</taxon>
        <taxon>Pseudotrocha</taxon>
        <taxon>Ploima</taxon>
        <taxon>Brachionidae</taxon>
        <taxon>Brachionus</taxon>
    </lineage>
</organism>
<keyword evidence="1" id="KW-0812">Transmembrane</keyword>
<keyword evidence="1" id="KW-0472">Membrane</keyword>
<proteinExistence type="predicted"/>
<evidence type="ECO:0000313" key="3">
    <source>
        <dbReference type="Proteomes" id="UP000276133"/>
    </source>
</evidence>
<dbReference type="EMBL" id="REGN01006520">
    <property type="protein sequence ID" value="RNA09208.1"/>
    <property type="molecule type" value="Genomic_DNA"/>
</dbReference>
<evidence type="ECO:0000313" key="2">
    <source>
        <dbReference type="EMBL" id="RNA09208.1"/>
    </source>
</evidence>
<evidence type="ECO:0000256" key="1">
    <source>
        <dbReference type="SAM" id="Phobius"/>
    </source>
</evidence>
<comment type="caution">
    <text evidence="2">The sequence shown here is derived from an EMBL/GenBank/DDBJ whole genome shotgun (WGS) entry which is preliminary data.</text>
</comment>
<feature type="transmembrane region" description="Helical" evidence="1">
    <location>
        <begin position="109"/>
        <end position="133"/>
    </location>
</feature>
<dbReference type="Proteomes" id="UP000276133">
    <property type="component" value="Unassembled WGS sequence"/>
</dbReference>
<name>A0A3M7QE28_BRAPC</name>
<protein>
    <submittedName>
        <fullName evidence="2">Uncharacterized protein</fullName>
    </submittedName>
</protein>
<gene>
    <name evidence="2" type="ORF">BpHYR1_001532</name>
</gene>